<comment type="similarity">
    <text evidence="2">Belongs to the ABC-4 integral membrane protein family. LolC/E subfamily.</text>
</comment>
<dbReference type="GO" id="GO:0098797">
    <property type="term" value="C:plasma membrane protein complex"/>
    <property type="evidence" value="ECO:0007669"/>
    <property type="project" value="TreeGrafter"/>
</dbReference>
<evidence type="ECO:0000256" key="4">
    <source>
        <dbReference type="ARBA" id="ARBA00022692"/>
    </source>
</evidence>
<dbReference type="PANTHER" id="PTHR30489">
    <property type="entry name" value="LIPOPROTEIN-RELEASING SYSTEM TRANSMEMBRANE PROTEIN LOLE"/>
    <property type="match status" value="1"/>
</dbReference>
<gene>
    <name evidence="9" type="ORF">WPS_23010</name>
</gene>
<evidence type="ECO:0000313" key="9">
    <source>
        <dbReference type="EMBL" id="BDE07025.1"/>
    </source>
</evidence>
<evidence type="ECO:0000313" key="10">
    <source>
        <dbReference type="Proteomes" id="UP001317532"/>
    </source>
</evidence>
<sequence length="855" mass="89486">MMPLLRALVLGPLRGNVLRALVTLVAVALGVSIGLAIDLANATAVASFASSVNVVSNRVNLQVLGVGRGFDERAIVRVQNAPGINYASPTIEDSVTVGARAGDPFSGEILRVLGVDLLRPLPGDTVAAAASPGSVSQENADPGMLVNGHGAFVSERVATRYGWRRGETVHALAGDRDVTLRIAGIIPRGSAGIDSSVVFVDIATAQELFRKIGLLDRIDLVVDPSRLAQTQRAVAALIPPGTRAVAPKTRTDEIARMLRSFRLNLEALAYVALLVGMYLIYNTVAISVVQRRPEVGTVRALGATRGAVFRTFIAEGAMIGVLGSLLGLALGALLATFSVAAVSRTVDTLYVASHADRVVYDPLLFVKAFVLGVIASIVAAAFPAYDAASTPAAITMRAQGFERRRPRLARRAAALGIAAFALAFACTRVPAIDGVPLFGYAAGLLIIFGGSLFAPLAVEGVARLGSSLAARRPTIAIAASNLGGAPLRTAVAIASLMIAIGMMVSVAVLVASFRTTIVAWADETLKADLFVRPLGLGDASTDAVFSPHVAETIRHVTGVASAATFRGVELPFRGRLTTLGATDLATLDGRNPLRLLGADAHALARSLPGSTQVLVSEPFASKFGVREGDAIELPTPSGTTRFTVAAVYNDYSSDAGLVVVDLRTYRRLFHDASVNSIAIYAQPGTDLTRLRTAVLRSVAPLRIDVETNRELRDLVVQIFDRTFAITYALDVIAITIAVLGVVSTLFALVLERRREFGLLRYLGVSTGGVRRIVLVEAAGIGLLGGGLGVGVGMLLALLLIFVINRQAFGWLIELHVPGAFLAATILLVVAAAVVAGVYPAGVAARIRTAEAVRTE</sequence>
<feature type="transmembrane region" description="Helical" evidence="7">
    <location>
        <begin position="319"/>
        <end position="343"/>
    </location>
</feature>
<feature type="transmembrane region" description="Helical" evidence="7">
    <location>
        <begin position="727"/>
        <end position="750"/>
    </location>
</feature>
<evidence type="ECO:0000256" key="5">
    <source>
        <dbReference type="ARBA" id="ARBA00022989"/>
    </source>
</evidence>
<keyword evidence="3" id="KW-1003">Cell membrane</keyword>
<name>A0AAN1XX47_UNVUL</name>
<dbReference type="Pfam" id="PF02687">
    <property type="entry name" value="FtsX"/>
    <property type="match status" value="2"/>
</dbReference>
<dbReference type="InterPro" id="IPR051447">
    <property type="entry name" value="Lipoprotein-release_system"/>
</dbReference>
<evidence type="ECO:0000256" key="1">
    <source>
        <dbReference type="ARBA" id="ARBA00004651"/>
    </source>
</evidence>
<dbReference type="GO" id="GO:0044874">
    <property type="term" value="P:lipoprotein localization to outer membrane"/>
    <property type="evidence" value="ECO:0007669"/>
    <property type="project" value="TreeGrafter"/>
</dbReference>
<keyword evidence="6 7" id="KW-0472">Membrane</keyword>
<feature type="transmembrane region" description="Helical" evidence="7">
    <location>
        <begin position="437"/>
        <end position="458"/>
    </location>
</feature>
<keyword evidence="4 7" id="KW-0812">Transmembrane</keyword>
<evidence type="ECO:0000259" key="8">
    <source>
        <dbReference type="Pfam" id="PF02687"/>
    </source>
</evidence>
<feature type="domain" description="ABC3 transporter permease C-terminal" evidence="8">
    <location>
        <begin position="268"/>
        <end position="390"/>
    </location>
</feature>
<dbReference type="Proteomes" id="UP001317532">
    <property type="component" value="Chromosome"/>
</dbReference>
<keyword evidence="10" id="KW-1185">Reference proteome</keyword>
<protein>
    <submittedName>
        <fullName evidence="9">Permease</fullName>
    </submittedName>
</protein>
<feature type="transmembrane region" description="Helical" evidence="7">
    <location>
        <begin position="815"/>
        <end position="838"/>
    </location>
</feature>
<dbReference type="AlphaFoldDB" id="A0AAN1XX47"/>
<dbReference type="EMBL" id="AP025523">
    <property type="protein sequence ID" value="BDE07025.1"/>
    <property type="molecule type" value="Genomic_DNA"/>
</dbReference>
<feature type="transmembrane region" description="Helical" evidence="7">
    <location>
        <begin position="408"/>
        <end position="431"/>
    </location>
</feature>
<dbReference type="InterPro" id="IPR003838">
    <property type="entry name" value="ABC3_permease_C"/>
</dbReference>
<keyword evidence="5 7" id="KW-1133">Transmembrane helix</keyword>
<evidence type="ECO:0000256" key="6">
    <source>
        <dbReference type="ARBA" id="ARBA00023136"/>
    </source>
</evidence>
<organism evidence="9 10">
    <name type="scientific">Vulcanimicrobium alpinum</name>
    <dbReference type="NCBI Taxonomy" id="3016050"/>
    <lineage>
        <taxon>Bacteria</taxon>
        <taxon>Bacillati</taxon>
        <taxon>Vulcanimicrobiota</taxon>
        <taxon>Vulcanimicrobiia</taxon>
        <taxon>Vulcanimicrobiales</taxon>
        <taxon>Vulcanimicrobiaceae</taxon>
        <taxon>Vulcanimicrobium</taxon>
    </lineage>
</organism>
<dbReference type="PANTHER" id="PTHR30489:SF0">
    <property type="entry name" value="LIPOPROTEIN-RELEASING SYSTEM TRANSMEMBRANE PROTEIN LOLE"/>
    <property type="match status" value="1"/>
</dbReference>
<feature type="transmembrane region" description="Helical" evidence="7">
    <location>
        <begin position="490"/>
        <end position="513"/>
    </location>
</feature>
<feature type="transmembrane region" description="Helical" evidence="7">
    <location>
        <begin position="363"/>
        <end position="387"/>
    </location>
</feature>
<evidence type="ECO:0000256" key="2">
    <source>
        <dbReference type="ARBA" id="ARBA00005236"/>
    </source>
</evidence>
<accession>A0AAN1XX47</accession>
<feature type="domain" description="ABC3 transporter permease C-terminal" evidence="8">
    <location>
        <begin position="731"/>
        <end position="845"/>
    </location>
</feature>
<proteinExistence type="inferred from homology"/>
<dbReference type="KEGG" id="vab:WPS_23010"/>
<evidence type="ECO:0000256" key="7">
    <source>
        <dbReference type="SAM" id="Phobius"/>
    </source>
</evidence>
<feature type="transmembrane region" description="Helical" evidence="7">
    <location>
        <begin position="267"/>
        <end position="289"/>
    </location>
</feature>
<feature type="transmembrane region" description="Helical" evidence="7">
    <location>
        <begin position="780"/>
        <end position="803"/>
    </location>
</feature>
<comment type="subcellular location">
    <subcellularLocation>
        <location evidence="1">Cell membrane</location>
        <topology evidence="1">Multi-pass membrane protein</topology>
    </subcellularLocation>
</comment>
<reference evidence="9 10" key="1">
    <citation type="journal article" date="2022" name="ISME Commun">
        <title>Vulcanimicrobium alpinus gen. nov. sp. nov., the first cultivated representative of the candidate phylum 'Eremiobacterota', is a metabolically versatile aerobic anoxygenic phototroph.</title>
        <authorList>
            <person name="Yabe S."/>
            <person name="Muto K."/>
            <person name="Abe K."/>
            <person name="Yokota A."/>
            <person name="Staudigel H."/>
            <person name="Tebo B.M."/>
        </authorList>
    </citation>
    <scope>NUCLEOTIDE SEQUENCE [LARGE SCALE GENOMIC DNA]</scope>
    <source>
        <strain evidence="9 10">WC8-2</strain>
    </source>
</reference>
<evidence type="ECO:0000256" key="3">
    <source>
        <dbReference type="ARBA" id="ARBA00022475"/>
    </source>
</evidence>